<dbReference type="InterPro" id="IPR007837">
    <property type="entry name" value="DinB"/>
</dbReference>
<evidence type="ECO:0000256" key="3">
    <source>
        <dbReference type="PIRSR" id="PIRSR607837-1"/>
    </source>
</evidence>
<dbReference type="AlphaFoldDB" id="A0A2U1CSW8"/>
<organism evidence="4 5">
    <name type="scientific">Pusillimonas noertemannii</name>
    <dbReference type="NCBI Taxonomy" id="305977"/>
    <lineage>
        <taxon>Bacteria</taxon>
        <taxon>Pseudomonadati</taxon>
        <taxon>Pseudomonadota</taxon>
        <taxon>Betaproteobacteria</taxon>
        <taxon>Burkholderiales</taxon>
        <taxon>Alcaligenaceae</taxon>
        <taxon>Pusillimonas</taxon>
    </lineage>
</organism>
<dbReference type="SUPFAM" id="SSF109854">
    <property type="entry name" value="DinB/YfiT-like putative metalloenzymes"/>
    <property type="match status" value="1"/>
</dbReference>
<dbReference type="RefSeq" id="WP_116517867.1">
    <property type="nucleotide sequence ID" value="NZ_JACCEX010000008.1"/>
</dbReference>
<dbReference type="OrthoDB" id="9807509at2"/>
<evidence type="ECO:0000256" key="2">
    <source>
        <dbReference type="ARBA" id="ARBA00022723"/>
    </source>
</evidence>
<name>A0A2U1CSW8_9BURK</name>
<dbReference type="Gene3D" id="1.20.120.450">
    <property type="entry name" value="dinb family like domain"/>
    <property type="match status" value="1"/>
</dbReference>
<evidence type="ECO:0000256" key="1">
    <source>
        <dbReference type="ARBA" id="ARBA00008635"/>
    </source>
</evidence>
<evidence type="ECO:0000313" key="4">
    <source>
        <dbReference type="EMBL" id="PVY68924.1"/>
    </source>
</evidence>
<accession>A0A2U1CSW8</accession>
<dbReference type="InterPro" id="IPR034660">
    <property type="entry name" value="DinB/YfiT-like"/>
</dbReference>
<evidence type="ECO:0000313" key="5">
    <source>
        <dbReference type="Proteomes" id="UP000246145"/>
    </source>
</evidence>
<dbReference type="Pfam" id="PF05163">
    <property type="entry name" value="DinB"/>
    <property type="match status" value="1"/>
</dbReference>
<dbReference type="EMBL" id="QEKO01000001">
    <property type="protein sequence ID" value="PVY68924.1"/>
    <property type="molecule type" value="Genomic_DNA"/>
</dbReference>
<comment type="similarity">
    <text evidence="1">Belongs to the DinB family.</text>
</comment>
<feature type="binding site" evidence="3">
    <location>
        <position position="50"/>
    </location>
    <ligand>
        <name>a divalent metal cation</name>
        <dbReference type="ChEBI" id="CHEBI:60240"/>
    </ligand>
</feature>
<proteinExistence type="inferred from homology"/>
<dbReference type="GO" id="GO:0046872">
    <property type="term" value="F:metal ion binding"/>
    <property type="evidence" value="ECO:0007669"/>
    <property type="project" value="UniProtKB-KW"/>
</dbReference>
<dbReference type="Proteomes" id="UP000246145">
    <property type="component" value="Unassembled WGS sequence"/>
</dbReference>
<dbReference type="PANTHER" id="PTHR37302:SF1">
    <property type="entry name" value="PROTEIN DINB"/>
    <property type="match status" value="1"/>
</dbReference>
<comment type="caution">
    <text evidence="4">The sequence shown here is derived from an EMBL/GenBank/DDBJ whole genome shotgun (WGS) entry which is preliminary data.</text>
</comment>
<sequence length="178" mass="20107">MTELAMLQTMAGYNRWMNEKLYDACAGMSDDERKRDLGAFFGSIHKTFNHILLADRVWLGRLAGQPFKVDSLDQELYADFQALARERAIADSELQDTVSKLNPQLLQESITYLSISQRQEATLPRGLILLHMFNHQTHHRGQITAIMSRLGHDFGVTDLIAFPAANDMMRSGMGPGHD</sequence>
<gene>
    <name evidence="4" type="ORF">C7440_1338</name>
</gene>
<reference evidence="4 5" key="1">
    <citation type="submission" date="2018-04" db="EMBL/GenBank/DDBJ databases">
        <title>Genomic Encyclopedia of Type Strains, Phase IV (KMG-IV): sequencing the most valuable type-strain genomes for metagenomic binning, comparative biology and taxonomic classification.</title>
        <authorList>
            <person name="Goeker M."/>
        </authorList>
    </citation>
    <scope>NUCLEOTIDE SEQUENCE [LARGE SCALE GENOMIC DNA]</scope>
    <source>
        <strain evidence="4 5">DSM 10065</strain>
    </source>
</reference>
<dbReference type="STRING" id="1231391.GCA_000308195_00798"/>
<dbReference type="PANTHER" id="PTHR37302">
    <property type="entry name" value="SLR1116 PROTEIN"/>
    <property type="match status" value="1"/>
</dbReference>
<feature type="binding site" evidence="3">
    <location>
        <position position="135"/>
    </location>
    <ligand>
        <name>a divalent metal cation</name>
        <dbReference type="ChEBI" id="CHEBI:60240"/>
    </ligand>
</feature>
<protein>
    <submittedName>
        <fullName evidence="4">Putative damage-inducible protein DinB</fullName>
    </submittedName>
</protein>
<keyword evidence="5" id="KW-1185">Reference proteome</keyword>
<feature type="binding site" evidence="3">
    <location>
        <position position="139"/>
    </location>
    <ligand>
        <name>a divalent metal cation</name>
        <dbReference type="ChEBI" id="CHEBI:60240"/>
    </ligand>
</feature>
<keyword evidence="2 3" id="KW-0479">Metal-binding</keyword>